<organism evidence="1 2">
    <name type="scientific">Cryptolaemus montrouzieri</name>
    <dbReference type="NCBI Taxonomy" id="559131"/>
    <lineage>
        <taxon>Eukaryota</taxon>
        <taxon>Metazoa</taxon>
        <taxon>Ecdysozoa</taxon>
        <taxon>Arthropoda</taxon>
        <taxon>Hexapoda</taxon>
        <taxon>Insecta</taxon>
        <taxon>Pterygota</taxon>
        <taxon>Neoptera</taxon>
        <taxon>Endopterygota</taxon>
        <taxon>Coleoptera</taxon>
        <taxon>Polyphaga</taxon>
        <taxon>Cucujiformia</taxon>
        <taxon>Coccinelloidea</taxon>
        <taxon>Coccinellidae</taxon>
        <taxon>Scymninae</taxon>
        <taxon>Scymnini</taxon>
        <taxon>Cryptolaemus</taxon>
    </lineage>
</organism>
<reference evidence="1 2" key="1">
    <citation type="journal article" date="2021" name="BMC Biol.">
        <title>Horizontally acquired antibacterial genes associated with adaptive radiation of ladybird beetles.</title>
        <authorList>
            <person name="Li H.S."/>
            <person name="Tang X.F."/>
            <person name="Huang Y.H."/>
            <person name="Xu Z.Y."/>
            <person name="Chen M.L."/>
            <person name="Du X.Y."/>
            <person name="Qiu B.Y."/>
            <person name="Chen P.T."/>
            <person name="Zhang W."/>
            <person name="Slipinski A."/>
            <person name="Escalona H.E."/>
            <person name="Waterhouse R.M."/>
            <person name="Zwick A."/>
            <person name="Pang H."/>
        </authorList>
    </citation>
    <scope>NUCLEOTIDE SEQUENCE [LARGE SCALE GENOMIC DNA]</scope>
    <source>
        <strain evidence="1">SYSU2018</strain>
    </source>
</reference>
<dbReference type="Proteomes" id="UP001516400">
    <property type="component" value="Unassembled WGS sequence"/>
</dbReference>
<evidence type="ECO:0000313" key="2">
    <source>
        <dbReference type="Proteomes" id="UP001516400"/>
    </source>
</evidence>
<keyword evidence="2" id="KW-1185">Reference proteome</keyword>
<proteinExistence type="predicted"/>
<comment type="caution">
    <text evidence="1">The sequence shown here is derived from an EMBL/GenBank/DDBJ whole genome shotgun (WGS) entry which is preliminary data.</text>
</comment>
<dbReference type="EMBL" id="JABFTP020000185">
    <property type="protein sequence ID" value="KAL3286153.1"/>
    <property type="molecule type" value="Genomic_DNA"/>
</dbReference>
<sequence>MLVVDRSMFEALQSDPIGLDFLELSRHIIRNQSIFTESTPSILDCDSTSKGLTTPESLNLSPPPYDEIFGDLPPAYSELNLMYRTSTRSSRYSSVQNIEMIQMQESHSENETEDIEM</sequence>
<gene>
    <name evidence="1" type="ORF">HHI36_000665</name>
</gene>
<accession>A0ABD2P578</accession>
<evidence type="ECO:0000313" key="1">
    <source>
        <dbReference type="EMBL" id="KAL3286153.1"/>
    </source>
</evidence>
<dbReference type="AlphaFoldDB" id="A0ABD2P578"/>
<name>A0ABD2P578_9CUCU</name>
<protein>
    <submittedName>
        <fullName evidence="1">Uncharacterized protein</fullName>
    </submittedName>
</protein>